<name>A0A0K8J350_9FIRM</name>
<gene>
    <name evidence="1" type="ORF">SD1D_0231</name>
</gene>
<proteinExistence type="predicted"/>
<accession>A0A0K8J350</accession>
<dbReference type="AlphaFoldDB" id="A0A0K8J350"/>
<dbReference type="EMBL" id="LN879430">
    <property type="protein sequence ID" value="CUH91784.1"/>
    <property type="molecule type" value="Genomic_DNA"/>
</dbReference>
<dbReference type="KEGG" id="hsd:SD1D_0231"/>
<evidence type="ECO:0000313" key="2">
    <source>
        <dbReference type="Proteomes" id="UP000196053"/>
    </source>
</evidence>
<organism evidence="1 2">
    <name type="scientific">Herbinix luporum</name>
    <dbReference type="NCBI Taxonomy" id="1679721"/>
    <lineage>
        <taxon>Bacteria</taxon>
        <taxon>Bacillati</taxon>
        <taxon>Bacillota</taxon>
        <taxon>Clostridia</taxon>
        <taxon>Lachnospirales</taxon>
        <taxon>Lachnospiraceae</taxon>
        <taxon>Herbinix</taxon>
    </lineage>
</organism>
<dbReference type="RefSeq" id="WP_058257220.1">
    <property type="nucleotide sequence ID" value="NZ_LN879430.1"/>
</dbReference>
<keyword evidence="2" id="KW-1185">Reference proteome</keyword>
<sequence length="118" mass="14287">MWIKFHDRYMDYVGFSYRYNGMFRRILFGYPGAYGECFLSDSIYIGEPDLKNLIIETSYGLPNKLHSYVKHDSTWDFTYEFERLIKNANYDFQLPGFIADYFLYKQWFENGVLIKTEE</sequence>
<protein>
    <submittedName>
        <fullName evidence="1">Uncharacterized protein</fullName>
    </submittedName>
</protein>
<reference evidence="2" key="1">
    <citation type="submission" date="2015-09" db="EMBL/GenBank/DDBJ databases">
        <authorList>
            <person name="Wibberg D."/>
        </authorList>
    </citation>
    <scope>NUCLEOTIDE SEQUENCE [LARGE SCALE GENOMIC DNA]</scope>
    <source>
        <strain evidence="2">SD1D</strain>
    </source>
</reference>
<evidence type="ECO:0000313" key="1">
    <source>
        <dbReference type="EMBL" id="CUH91784.1"/>
    </source>
</evidence>
<dbReference type="Proteomes" id="UP000196053">
    <property type="component" value="Chromosome I"/>
</dbReference>